<feature type="transmembrane region" description="Helical" evidence="6">
    <location>
        <begin position="188"/>
        <end position="213"/>
    </location>
</feature>
<keyword evidence="2" id="KW-1003">Cell membrane</keyword>
<proteinExistence type="predicted"/>
<feature type="transmembrane region" description="Helical" evidence="6">
    <location>
        <begin position="356"/>
        <end position="377"/>
    </location>
</feature>
<dbReference type="GO" id="GO:0005886">
    <property type="term" value="C:plasma membrane"/>
    <property type="evidence" value="ECO:0007669"/>
    <property type="project" value="UniProtKB-SubCell"/>
</dbReference>
<dbReference type="InterPro" id="IPR038766">
    <property type="entry name" value="Membrane_comp_ABC_pdt"/>
</dbReference>
<feature type="transmembrane region" description="Helical" evidence="6">
    <location>
        <begin position="286"/>
        <end position="308"/>
    </location>
</feature>
<feature type="transmembrane region" description="Helical" evidence="6">
    <location>
        <begin position="329"/>
        <end position="350"/>
    </location>
</feature>
<evidence type="ECO:0000256" key="2">
    <source>
        <dbReference type="ARBA" id="ARBA00022475"/>
    </source>
</evidence>
<feature type="domain" description="ABC3 transporter permease C-terminal" evidence="7">
    <location>
        <begin position="638"/>
        <end position="747"/>
    </location>
</feature>
<feature type="transmembrane region" description="Helical" evidence="6">
    <location>
        <begin position="723"/>
        <end position="745"/>
    </location>
</feature>
<keyword evidence="5 6" id="KW-0472">Membrane</keyword>
<evidence type="ECO:0000256" key="5">
    <source>
        <dbReference type="ARBA" id="ARBA00023136"/>
    </source>
</evidence>
<evidence type="ECO:0000259" key="7">
    <source>
        <dbReference type="Pfam" id="PF02687"/>
    </source>
</evidence>
<evidence type="ECO:0000256" key="3">
    <source>
        <dbReference type="ARBA" id="ARBA00022692"/>
    </source>
</evidence>
<dbReference type="Pfam" id="PF02687">
    <property type="entry name" value="FtsX"/>
    <property type="match status" value="2"/>
</dbReference>
<name>A0A4R2K0J2_9PSEU</name>
<dbReference type="InterPro" id="IPR003838">
    <property type="entry name" value="ABC3_permease_C"/>
</dbReference>
<feature type="domain" description="ABC3 transporter permease C-terminal" evidence="7">
    <location>
        <begin position="198"/>
        <end position="311"/>
    </location>
</feature>
<evidence type="ECO:0000313" key="8">
    <source>
        <dbReference type="EMBL" id="TCO59835.1"/>
    </source>
</evidence>
<keyword evidence="9" id="KW-1185">Reference proteome</keyword>
<feature type="transmembrane region" description="Helical" evidence="6">
    <location>
        <begin position="245"/>
        <end position="266"/>
    </location>
</feature>
<sequence>MISDFALGLRLAVGGSRSSGQALLRLAMTTIGIALVVSVLLPAVSIGSVVNARTDRSAANQAISADPSDPDPLYQVRWSVRLPDGYVEVHSVSGGPNAPMPPGLTALPGPGDLVVSPAVAELLASPDGAPLRARLPGRVVGVIGKPGLVDASDRKVWAGAPPEETRAARLAEKVGGFGRTPWKGDANMVLLVVLLPILVALLLPLLVFVTTASRMGAAQRERRLAAVRLIGLDARQIRRVAAAESLLGAAAGVVVGGVLFFLTRQWLGSPDLFGFRVFGEDFLPPWPLVVLIVLLVPALAVGAAIFGLRNIIVEPLGVVRQGRPARRLMWWRWTVTGIGALLVTGASLVGEREYSSMVALTAGSALVLVGVAVLLPWMVERVAGRLRGGPPSWQFAISRLQVDSGTASRVVSGLVVVLAGAIMTQVLLTSTMPAAQARQQPPALPSAPVMVETDLGHQDDVLTRVKALPGIDRAEAVRKLHGTAEDGTYVQIEVGSCAALALRANLGSCVDGDVFAVHTLASERPGKLRLGVYYSSDGDRNGPLWTVPAGVRDVDVTQAAWGVQDYLVTTGAAVPSLPGPVDVYVGGSGTTEALSLRVATAVSGLAWLGQVSLADPTSDFDALSQRPMQQFRAVLLAASMFVLMVAALSLLILSIEQITDRRRALAALSAAGVPLGVMARSSLWQTALPVLIGVVLAIGAGIGLSAPILTLAEAKIDIDPPMIGALAGAALLAVLIVTACTLPLLRQVTKVESLRAE</sequence>
<gene>
    <name evidence="8" type="ORF">EV192_104678</name>
</gene>
<evidence type="ECO:0000313" key="9">
    <source>
        <dbReference type="Proteomes" id="UP000295680"/>
    </source>
</evidence>
<keyword evidence="3 6" id="KW-0812">Transmembrane</keyword>
<evidence type="ECO:0000256" key="1">
    <source>
        <dbReference type="ARBA" id="ARBA00004651"/>
    </source>
</evidence>
<feature type="transmembrane region" description="Helical" evidence="6">
    <location>
        <begin position="690"/>
        <end position="711"/>
    </location>
</feature>
<keyword evidence="4 6" id="KW-1133">Transmembrane helix</keyword>
<reference evidence="8 9" key="1">
    <citation type="submission" date="2019-03" db="EMBL/GenBank/DDBJ databases">
        <title>Genomic Encyclopedia of Type Strains, Phase IV (KMG-IV): sequencing the most valuable type-strain genomes for metagenomic binning, comparative biology and taxonomic classification.</title>
        <authorList>
            <person name="Goeker M."/>
        </authorList>
    </citation>
    <scope>NUCLEOTIDE SEQUENCE [LARGE SCALE GENOMIC DNA]</scope>
    <source>
        <strain evidence="8 9">DSM 45934</strain>
    </source>
</reference>
<organism evidence="8 9">
    <name type="scientific">Actinocrispum wychmicini</name>
    <dbReference type="NCBI Taxonomy" id="1213861"/>
    <lineage>
        <taxon>Bacteria</taxon>
        <taxon>Bacillati</taxon>
        <taxon>Actinomycetota</taxon>
        <taxon>Actinomycetes</taxon>
        <taxon>Pseudonocardiales</taxon>
        <taxon>Pseudonocardiaceae</taxon>
        <taxon>Actinocrispum</taxon>
    </lineage>
</organism>
<dbReference type="EMBL" id="SLWS01000004">
    <property type="protein sequence ID" value="TCO59835.1"/>
    <property type="molecule type" value="Genomic_DNA"/>
</dbReference>
<dbReference type="OrthoDB" id="3654456at2"/>
<feature type="transmembrane region" description="Helical" evidence="6">
    <location>
        <begin position="633"/>
        <end position="653"/>
    </location>
</feature>
<evidence type="ECO:0000256" key="4">
    <source>
        <dbReference type="ARBA" id="ARBA00022989"/>
    </source>
</evidence>
<comment type="caution">
    <text evidence="8">The sequence shown here is derived from an EMBL/GenBank/DDBJ whole genome shotgun (WGS) entry which is preliminary data.</text>
</comment>
<comment type="subcellular location">
    <subcellularLocation>
        <location evidence="1">Cell membrane</location>
        <topology evidence="1">Multi-pass membrane protein</topology>
    </subcellularLocation>
</comment>
<feature type="transmembrane region" description="Helical" evidence="6">
    <location>
        <begin position="26"/>
        <end position="50"/>
    </location>
</feature>
<protein>
    <submittedName>
        <fullName evidence="8">FtsX-like permease family protein</fullName>
    </submittedName>
</protein>
<evidence type="ECO:0000256" key="6">
    <source>
        <dbReference type="SAM" id="Phobius"/>
    </source>
</evidence>
<dbReference type="PANTHER" id="PTHR30287">
    <property type="entry name" value="MEMBRANE COMPONENT OF PREDICTED ABC SUPERFAMILY METABOLITE UPTAKE TRANSPORTER"/>
    <property type="match status" value="1"/>
</dbReference>
<dbReference type="AlphaFoldDB" id="A0A4R2K0J2"/>
<accession>A0A4R2K0J2</accession>
<feature type="transmembrane region" description="Helical" evidence="6">
    <location>
        <begin position="407"/>
        <end position="428"/>
    </location>
</feature>
<dbReference type="RefSeq" id="WP_132118032.1">
    <property type="nucleotide sequence ID" value="NZ_SLWS01000004.1"/>
</dbReference>
<dbReference type="Proteomes" id="UP000295680">
    <property type="component" value="Unassembled WGS sequence"/>
</dbReference>
<dbReference type="PANTHER" id="PTHR30287:SF2">
    <property type="entry name" value="BLL1001 PROTEIN"/>
    <property type="match status" value="1"/>
</dbReference>